<comment type="caution">
    <text evidence="1">The sequence shown here is derived from an EMBL/GenBank/DDBJ whole genome shotgun (WGS) entry which is preliminary data.</text>
</comment>
<dbReference type="EMBL" id="CAKAEH010001491">
    <property type="protein sequence ID" value="CAG9536834.1"/>
    <property type="molecule type" value="Genomic_DNA"/>
</dbReference>
<proteinExistence type="predicted"/>
<evidence type="ECO:0000313" key="2">
    <source>
        <dbReference type="Proteomes" id="UP000746747"/>
    </source>
</evidence>
<evidence type="ECO:0000313" key="1">
    <source>
        <dbReference type="EMBL" id="CAG9536834.1"/>
    </source>
</evidence>
<protein>
    <submittedName>
        <fullName evidence="1">Uncharacterized protein</fullName>
    </submittedName>
</protein>
<dbReference type="InterPro" id="IPR011993">
    <property type="entry name" value="PH-like_dom_sf"/>
</dbReference>
<dbReference type="OrthoDB" id="642193at2759"/>
<dbReference type="Gene3D" id="2.30.29.30">
    <property type="entry name" value="Pleckstrin-homology domain (PH domain)/Phosphotyrosine-binding domain (PTB)"/>
    <property type="match status" value="1"/>
</dbReference>
<name>A0A8J2M0E1_9BILA</name>
<sequence length="42" mass="4726">QALLNNLPNSDRVIMHGEVVQLDSDSMRPQHNVMLILLSDVL</sequence>
<dbReference type="Proteomes" id="UP000746747">
    <property type="component" value="Unassembled WGS sequence"/>
</dbReference>
<keyword evidence="2" id="KW-1185">Reference proteome</keyword>
<dbReference type="AlphaFoldDB" id="A0A8J2M0E1"/>
<accession>A0A8J2M0E1</accession>
<reference evidence="1" key="1">
    <citation type="submission" date="2021-09" db="EMBL/GenBank/DDBJ databases">
        <authorList>
            <consortium name="Pathogen Informatics"/>
        </authorList>
    </citation>
    <scope>NUCLEOTIDE SEQUENCE</scope>
</reference>
<feature type="non-terminal residue" evidence="1">
    <location>
        <position position="1"/>
    </location>
</feature>
<gene>
    <name evidence="1" type="ORF">CJOHNSTONI_LOCUS6713</name>
</gene>
<organism evidence="1 2">
    <name type="scientific">Cercopithifilaria johnstoni</name>
    <dbReference type="NCBI Taxonomy" id="2874296"/>
    <lineage>
        <taxon>Eukaryota</taxon>
        <taxon>Metazoa</taxon>
        <taxon>Ecdysozoa</taxon>
        <taxon>Nematoda</taxon>
        <taxon>Chromadorea</taxon>
        <taxon>Rhabditida</taxon>
        <taxon>Spirurina</taxon>
        <taxon>Spiruromorpha</taxon>
        <taxon>Filarioidea</taxon>
        <taxon>Onchocercidae</taxon>
        <taxon>Cercopithifilaria</taxon>
    </lineage>
</organism>